<comment type="caution">
    <text evidence="1">The sequence shown here is derived from an EMBL/GenBank/DDBJ whole genome shotgun (WGS) entry which is preliminary data.</text>
</comment>
<evidence type="ECO:0000313" key="2">
    <source>
        <dbReference type="Proteomes" id="UP000886520"/>
    </source>
</evidence>
<gene>
    <name evidence="1" type="ORF">GOP47_0008819</name>
</gene>
<accession>A0A9D4UZC8</accession>
<dbReference type="Proteomes" id="UP000886520">
    <property type="component" value="Chromosome 8"/>
</dbReference>
<protein>
    <submittedName>
        <fullName evidence="1">Uncharacterized protein</fullName>
    </submittedName>
</protein>
<sequence length="127" mass="14705">MSRQSPQGNFVGGKENQRDFYHLHVELSRELEPLSKRSQRDFIPTPTNEMLRLQSKKNLDLWVEGSMYTKDPIIISTLPFRDTSSLINVVGDGYNGLYEWPRMMCCNCREIFPSTKTKAYIGVKNNV</sequence>
<evidence type="ECO:0000313" key="1">
    <source>
        <dbReference type="EMBL" id="KAI5076754.1"/>
    </source>
</evidence>
<dbReference type="EMBL" id="JABFUD020000008">
    <property type="protein sequence ID" value="KAI5076754.1"/>
    <property type="molecule type" value="Genomic_DNA"/>
</dbReference>
<proteinExistence type="predicted"/>
<reference evidence="1" key="1">
    <citation type="submission" date="2021-01" db="EMBL/GenBank/DDBJ databases">
        <title>Adiantum capillus-veneris genome.</title>
        <authorList>
            <person name="Fang Y."/>
            <person name="Liao Q."/>
        </authorList>
    </citation>
    <scope>NUCLEOTIDE SEQUENCE</scope>
    <source>
        <strain evidence="1">H3</strain>
        <tissue evidence="1">Leaf</tissue>
    </source>
</reference>
<organism evidence="1 2">
    <name type="scientific">Adiantum capillus-veneris</name>
    <name type="common">Maidenhair fern</name>
    <dbReference type="NCBI Taxonomy" id="13818"/>
    <lineage>
        <taxon>Eukaryota</taxon>
        <taxon>Viridiplantae</taxon>
        <taxon>Streptophyta</taxon>
        <taxon>Embryophyta</taxon>
        <taxon>Tracheophyta</taxon>
        <taxon>Polypodiopsida</taxon>
        <taxon>Polypodiidae</taxon>
        <taxon>Polypodiales</taxon>
        <taxon>Pteridineae</taxon>
        <taxon>Pteridaceae</taxon>
        <taxon>Vittarioideae</taxon>
        <taxon>Adiantum</taxon>
    </lineage>
</organism>
<name>A0A9D4UZC8_ADICA</name>
<dbReference type="AlphaFoldDB" id="A0A9D4UZC8"/>
<keyword evidence="2" id="KW-1185">Reference proteome</keyword>